<accession>A0A8S9V6G6</accession>
<dbReference type="GO" id="GO:0008233">
    <property type="term" value="F:peptidase activity"/>
    <property type="evidence" value="ECO:0007669"/>
    <property type="project" value="UniProtKB-KW"/>
</dbReference>
<dbReference type="GO" id="GO:0006310">
    <property type="term" value="P:DNA recombination"/>
    <property type="evidence" value="ECO:0007669"/>
    <property type="project" value="UniProtKB-KW"/>
</dbReference>
<evidence type="ECO:0000256" key="4">
    <source>
        <dbReference type="ARBA" id="ARBA00022723"/>
    </source>
</evidence>
<comment type="function">
    <text evidence="1">The aspartyl protease (PR) mediates the proteolytic cleavages of the Gag and Gag-Pol polyproteins after assembly of the VLP.</text>
</comment>
<reference evidence="17" key="1">
    <citation type="submission" date="2020-03" db="EMBL/GenBank/DDBJ databases">
        <title>Hybrid Assembly of Korean Phytophthora infestans isolates.</title>
        <authorList>
            <person name="Prokchorchik M."/>
            <person name="Lee Y."/>
            <person name="Seo J."/>
            <person name="Cho J.-H."/>
            <person name="Park Y.-E."/>
            <person name="Jang D.-C."/>
            <person name="Im J.-S."/>
            <person name="Choi J.-G."/>
            <person name="Park H.-J."/>
            <person name="Lee G.-B."/>
            <person name="Lee Y.-G."/>
            <person name="Hong S.-Y."/>
            <person name="Cho K."/>
            <person name="Sohn K.H."/>
        </authorList>
    </citation>
    <scope>NUCLEOTIDE SEQUENCE</scope>
    <source>
        <strain evidence="17">KR_2_A2</strain>
    </source>
</reference>
<dbReference type="InterPro" id="IPR001878">
    <property type="entry name" value="Znf_CCHC"/>
</dbReference>
<evidence type="ECO:0000256" key="10">
    <source>
        <dbReference type="ARBA" id="ARBA00022908"/>
    </source>
</evidence>
<dbReference type="InterPro" id="IPR054722">
    <property type="entry name" value="PolX-like_BBD"/>
</dbReference>
<keyword evidence="7" id="KW-0378">Hydrolase</keyword>
<dbReference type="GO" id="GO:0003887">
    <property type="term" value="F:DNA-directed DNA polymerase activity"/>
    <property type="evidence" value="ECO:0007669"/>
    <property type="project" value="UniProtKB-KW"/>
</dbReference>
<evidence type="ECO:0000256" key="14">
    <source>
        <dbReference type="PROSITE-ProRule" id="PRU00047"/>
    </source>
</evidence>
<sequence>MVKIIEAHSSVTLIDAKEMLRREFKTLRKRDKQEEAFNAVSQDAHVGRQGNNGRSKWPQSGIRGRGRGSGGRGSGGRGSGSRGAGGRRAGGRGGDGSQRGRGGRGGSGFSGQCFECHQYGHRRSECPRLANSDDRDEFVFAASTETSPAWILDSGASSHMTHDRSDFDEFRALQEPTDIVVASGQRLRAVGTGVVRFTVGNGPVIKVTEVLYVPDLDRRLLSIPSLVAKGAAISFDGDGCSIRFGDKVVAHVRKCGKLFVLSVTLIKPEDEAAEIAASALVPTEELWHDRLGHVSKKKLVLASRAASGIPSFTVSDVTSGEPCVGCSCGKMTVNPFSRQSGSTVKTQGLLDIVHSDVMGPMKPLSKGGARYVVTFVDDY</sequence>
<dbReference type="SUPFAM" id="SSF57756">
    <property type="entry name" value="Retrovirus zinc finger-like domains"/>
    <property type="match status" value="1"/>
</dbReference>
<feature type="compositionally biased region" description="Gly residues" evidence="15">
    <location>
        <begin position="67"/>
        <end position="107"/>
    </location>
</feature>
<name>A0A8S9V6G6_PHYIN</name>
<feature type="domain" description="CCHC-type" evidence="16">
    <location>
        <begin position="113"/>
        <end position="128"/>
    </location>
</feature>
<dbReference type="PANTHER" id="PTHR42648:SF11">
    <property type="entry name" value="TRANSPOSON TY4-P GAG-POL POLYPROTEIN"/>
    <property type="match status" value="1"/>
</dbReference>
<dbReference type="GO" id="GO:0003964">
    <property type="term" value="F:RNA-directed DNA polymerase activity"/>
    <property type="evidence" value="ECO:0007669"/>
    <property type="project" value="UniProtKB-KW"/>
</dbReference>
<dbReference type="GO" id="GO:0015074">
    <property type="term" value="P:DNA integration"/>
    <property type="evidence" value="ECO:0007669"/>
    <property type="project" value="UniProtKB-KW"/>
</dbReference>
<evidence type="ECO:0000256" key="11">
    <source>
        <dbReference type="ARBA" id="ARBA00022918"/>
    </source>
</evidence>
<dbReference type="GO" id="GO:0008270">
    <property type="term" value="F:zinc ion binding"/>
    <property type="evidence" value="ECO:0007669"/>
    <property type="project" value="UniProtKB-KW"/>
</dbReference>
<gene>
    <name evidence="17" type="ORF">GN958_ATG03818</name>
</gene>
<dbReference type="GO" id="GO:0004519">
    <property type="term" value="F:endonuclease activity"/>
    <property type="evidence" value="ECO:0007669"/>
    <property type="project" value="UniProtKB-KW"/>
</dbReference>
<dbReference type="AlphaFoldDB" id="A0A8S9V6G6"/>
<keyword evidence="14" id="KW-0863">Zinc-finger</keyword>
<dbReference type="Proteomes" id="UP000704712">
    <property type="component" value="Unassembled WGS sequence"/>
</dbReference>
<keyword evidence="6" id="KW-0255">Endonuclease</keyword>
<evidence type="ECO:0000256" key="9">
    <source>
        <dbReference type="ARBA" id="ARBA00022842"/>
    </source>
</evidence>
<evidence type="ECO:0000256" key="12">
    <source>
        <dbReference type="ARBA" id="ARBA00022932"/>
    </source>
</evidence>
<keyword evidence="14" id="KW-0862">Zinc</keyword>
<keyword evidence="12" id="KW-0808">Transferase</keyword>
<keyword evidence="10" id="KW-0229">DNA integration</keyword>
<evidence type="ECO:0000256" key="5">
    <source>
        <dbReference type="ARBA" id="ARBA00022741"/>
    </source>
</evidence>
<keyword evidence="4" id="KW-0479">Metal-binding</keyword>
<evidence type="ECO:0000256" key="13">
    <source>
        <dbReference type="ARBA" id="ARBA00023172"/>
    </source>
</evidence>
<dbReference type="GO" id="GO:0005524">
    <property type="term" value="F:ATP binding"/>
    <property type="evidence" value="ECO:0007669"/>
    <property type="project" value="UniProtKB-KW"/>
</dbReference>
<keyword evidence="8" id="KW-0067">ATP-binding</keyword>
<evidence type="ECO:0000256" key="7">
    <source>
        <dbReference type="ARBA" id="ARBA00022801"/>
    </source>
</evidence>
<dbReference type="EMBL" id="JAACNO010000537">
    <property type="protein sequence ID" value="KAF4146992.1"/>
    <property type="molecule type" value="Genomic_DNA"/>
</dbReference>
<dbReference type="GO" id="GO:0006508">
    <property type="term" value="P:proteolysis"/>
    <property type="evidence" value="ECO:0007669"/>
    <property type="project" value="UniProtKB-KW"/>
</dbReference>
<evidence type="ECO:0000256" key="6">
    <source>
        <dbReference type="ARBA" id="ARBA00022759"/>
    </source>
</evidence>
<feature type="region of interest" description="Disordered" evidence="15">
    <location>
        <begin position="34"/>
        <end position="107"/>
    </location>
</feature>
<dbReference type="PANTHER" id="PTHR42648">
    <property type="entry name" value="TRANSPOSASE, PUTATIVE-RELATED"/>
    <property type="match status" value="1"/>
</dbReference>
<keyword evidence="13" id="KW-0233">DNA recombination</keyword>
<dbReference type="InterPro" id="IPR036875">
    <property type="entry name" value="Znf_CCHC_sf"/>
</dbReference>
<dbReference type="GO" id="GO:0003676">
    <property type="term" value="F:nucleic acid binding"/>
    <property type="evidence" value="ECO:0007669"/>
    <property type="project" value="InterPro"/>
</dbReference>
<keyword evidence="12" id="KW-0548">Nucleotidyltransferase</keyword>
<keyword evidence="12" id="KW-0239">DNA-directed DNA polymerase</keyword>
<keyword evidence="11" id="KW-0695">RNA-directed DNA polymerase</keyword>
<evidence type="ECO:0000313" key="18">
    <source>
        <dbReference type="Proteomes" id="UP000704712"/>
    </source>
</evidence>
<protein>
    <submittedName>
        <fullName evidence="17">Putative integrase catalytic domain-containing protein</fullName>
    </submittedName>
</protein>
<keyword evidence="9" id="KW-0460">Magnesium</keyword>
<evidence type="ECO:0000256" key="1">
    <source>
        <dbReference type="ARBA" id="ARBA00002180"/>
    </source>
</evidence>
<evidence type="ECO:0000256" key="8">
    <source>
        <dbReference type="ARBA" id="ARBA00022840"/>
    </source>
</evidence>
<feature type="compositionally biased region" description="Polar residues" evidence="15">
    <location>
        <begin position="49"/>
        <end position="58"/>
    </location>
</feature>
<evidence type="ECO:0000256" key="3">
    <source>
        <dbReference type="ARBA" id="ARBA00022722"/>
    </source>
</evidence>
<evidence type="ECO:0000259" key="16">
    <source>
        <dbReference type="PROSITE" id="PS50158"/>
    </source>
</evidence>
<evidence type="ECO:0000256" key="2">
    <source>
        <dbReference type="ARBA" id="ARBA00022670"/>
    </source>
</evidence>
<keyword evidence="2" id="KW-0645">Protease</keyword>
<organism evidence="17 18">
    <name type="scientific">Phytophthora infestans</name>
    <name type="common">Potato late blight agent</name>
    <name type="synonym">Botrytis infestans</name>
    <dbReference type="NCBI Taxonomy" id="4787"/>
    <lineage>
        <taxon>Eukaryota</taxon>
        <taxon>Sar</taxon>
        <taxon>Stramenopiles</taxon>
        <taxon>Oomycota</taxon>
        <taxon>Peronosporomycetes</taxon>
        <taxon>Peronosporales</taxon>
        <taxon>Peronosporaceae</taxon>
        <taxon>Phytophthora</taxon>
    </lineage>
</organism>
<proteinExistence type="predicted"/>
<keyword evidence="5" id="KW-0547">Nucleotide-binding</keyword>
<dbReference type="InterPro" id="IPR039537">
    <property type="entry name" value="Retrotran_Ty1/copia-like"/>
</dbReference>
<dbReference type="Pfam" id="PF22936">
    <property type="entry name" value="Pol_BBD"/>
    <property type="match status" value="1"/>
</dbReference>
<evidence type="ECO:0000313" key="17">
    <source>
        <dbReference type="EMBL" id="KAF4146992.1"/>
    </source>
</evidence>
<dbReference type="PROSITE" id="PS50158">
    <property type="entry name" value="ZF_CCHC"/>
    <property type="match status" value="1"/>
</dbReference>
<evidence type="ECO:0000256" key="15">
    <source>
        <dbReference type="SAM" id="MobiDB-lite"/>
    </source>
</evidence>
<keyword evidence="3" id="KW-0540">Nuclease</keyword>
<comment type="caution">
    <text evidence="17">The sequence shown here is derived from an EMBL/GenBank/DDBJ whole genome shotgun (WGS) entry which is preliminary data.</text>
</comment>